<dbReference type="Proteomes" id="UP000198851">
    <property type="component" value="Unassembled WGS sequence"/>
</dbReference>
<dbReference type="OrthoDB" id="7658992at2"/>
<dbReference type="STRING" id="1280847.SAMN04488036_101312"/>
<protein>
    <submittedName>
        <fullName evidence="2">Uncharacterized protein</fullName>
    </submittedName>
</protein>
<accession>A0A1I4ACZ3</accession>
<keyword evidence="3" id="KW-1185">Reference proteome</keyword>
<evidence type="ECO:0000256" key="1">
    <source>
        <dbReference type="SAM" id="SignalP"/>
    </source>
</evidence>
<name>A0A1I4ACZ3_9RHOB</name>
<proteinExistence type="predicted"/>
<reference evidence="3" key="1">
    <citation type="submission" date="2016-10" db="EMBL/GenBank/DDBJ databases">
        <authorList>
            <person name="Varghese N."/>
            <person name="Submissions S."/>
        </authorList>
    </citation>
    <scope>NUCLEOTIDE SEQUENCE [LARGE SCALE GENOMIC DNA]</scope>
    <source>
        <strain evidence="3">DSM 28453</strain>
    </source>
</reference>
<feature type="signal peptide" evidence="1">
    <location>
        <begin position="1"/>
        <end position="20"/>
    </location>
</feature>
<dbReference type="Pfam" id="PF17267">
    <property type="entry name" value="DUF5333"/>
    <property type="match status" value="1"/>
</dbReference>
<sequence length="133" mass="14928">MKHLTKTALILTLTAGAALAKPPLREVKEIDDQIFWGVVAYEVSEQCPTIDARTLKAVSDLWSLGRKAQKMGYSRDEIKTYIRSDEEKARMRKRGEALLKSNGVSYDDPQSFCTFGTAEIERNSAIGVYLRAK</sequence>
<organism evidence="2 3">
    <name type="scientific">Shimia haliotis</name>
    <dbReference type="NCBI Taxonomy" id="1280847"/>
    <lineage>
        <taxon>Bacteria</taxon>
        <taxon>Pseudomonadati</taxon>
        <taxon>Pseudomonadota</taxon>
        <taxon>Alphaproteobacteria</taxon>
        <taxon>Rhodobacterales</taxon>
        <taxon>Roseobacteraceae</taxon>
    </lineage>
</organism>
<feature type="chain" id="PRO_5011704881" evidence="1">
    <location>
        <begin position="21"/>
        <end position="133"/>
    </location>
</feature>
<dbReference type="AlphaFoldDB" id="A0A1I4ACZ3"/>
<evidence type="ECO:0000313" key="3">
    <source>
        <dbReference type="Proteomes" id="UP000198851"/>
    </source>
</evidence>
<evidence type="ECO:0000313" key="2">
    <source>
        <dbReference type="EMBL" id="SFK54312.1"/>
    </source>
</evidence>
<keyword evidence="1" id="KW-0732">Signal</keyword>
<dbReference type="EMBL" id="FOSZ01000001">
    <property type="protein sequence ID" value="SFK54312.1"/>
    <property type="molecule type" value="Genomic_DNA"/>
</dbReference>
<dbReference type="InterPro" id="IPR020349">
    <property type="entry name" value="Uncharacterised_14.7kDa"/>
</dbReference>
<dbReference type="RefSeq" id="WP_093319408.1">
    <property type="nucleotide sequence ID" value="NZ_FOSZ01000001.1"/>
</dbReference>
<gene>
    <name evidence="2" type="ORF">SAMN04488036_101312</name>
</gene>